<name>A0AAP0DPB9_9ASTR</name>
<dbReference type="InterPro" id="IPR002110">
    <property type="entry name" value="Ankyrin_rpt"/>
</dbReference>
<dbReference type="PROSITE" id="PS50297">
    <property type="entry name" value="ANK_REP_REGION"/>
    <property type="match status" value="2"/>
</dbReference>
<evidence type="ECO:0000313" key="10">
    <source>
        <dbReference type="Proteomes" id="UP001408789"/>
    </source>
</evidence>
<keyword evidence="4" id="KW-0040">ANK repeat</keyword>
<dbReference type="InterPro" id="IPR036770">
    <property type="entry name" value="Ankyrin_rpt-contain_sf"/>
</dbReference>
<dbReference type="SMART" id="SM00105">
    <property type="entry name" value="ArfGap"/>
    <property type="match status" value="1"/>
</dbReference>
<dbReference type="InterPro" id="IPR001849">
    <property type="entry name" value="PH_domain"/>
</dbReference>
<dbReference type="SUPFAM" id="SSF48403">
    <property type="entry name" value="Ankyrin repeat"/>
    <property type="match status" value="1"/>
</dbReference>
<evidence type="ECO:0000313" key="9">
    <source>
        <dbReference type="EMBL" id="KAK9076277.1"/>
    </source>
</evidence>
<dbReference type="InterPro" id="IPR038508">
    <property type="entry name" value="ArfGAP_dom_sf"/>
</dbReference>
<dbReference type="GO" id="GO:0005096">
    <property type="term" value="F:GTPase activator activity"/>
    <property type="evidence" value="ECO:0007669"/>
    <property type="project" value="InterPro"/>
</dbReference>
<feature type="repeat" description="ANK" evidence="4">
    <location>
        <begin position="341"/>
        <end position="373"/>
    </location>
</feature>
<evidence type="ECO:0000259" key="7">
    <source>
        <dbReference type="PROSITE" id="PS50003"/>
    </source>
</evidence>
<dbReference type="PANTHER" id="PTHR23180">
    <property type="entry name" value="CENTAURIN/ARF"/>
    <property type="match status" value="1"/>
</dbReference>
<evidence type="ECO:0000259" key="8">
    <source>
        <dbReference type="PROSITE" id="PS50115"/>
    </source>
</evidence>
<dbReference type="Pfam" id="PF01412">
    <property type="entry name" value="ArfGap"/>
    <property type="match status" value="1"/>
</dbReference>
<dbReference type="Gene3D" id="1.25.40.20">
    <property type="entry name" value="Ankyrin repeat-containing domain"/>
    <property type="match status" value="1"/>
</dbReference>
<organism evidence="9 10">
    <name type="scientific">Deinandra increscens subsp. villosa</name>
    <dbReference type="NCBI Taxonomy" id="3103831"/>
    <lineage>
        <taxon>Eukaryota</taxon>
        <taxon>Viridiplantae</taxon>
        <taxon>Streptophyta</taxon>
        <taxon>Embryophyta</taxon>
        <taxon>Tracheophyta</taxon>
        <taxon>Spermatophyta</taxon>
        <taxon>Magnoliopsida</taxon>
        <taxon>eudicotyledons</taxon>
        <taxon>Gunneridae</taxon>
        <taxon>Pentapetalae</taxon>
        <taxon>asterids</taxon>
        <taxon>campanulids</taxon>
        <taxon>Asterales</taxon>
        <taxon>Asteraceae</taxon>
        <taxon>Asteroideae</taxon>
        <taxon>Heliantheae alliance</taxon>
        <taxon>Madieae</taxon>
        <taxon>Madiinae</taxon>
        <taxon>Deinandra</taxon>
    </lineage>
</organism>
<dbReference type="PROSITE" id="PS50003">
    <property type="entry name" value="PH_DOMAIN"/>
    <property type="match status" value="1"/>
</dbReference>
<protein>
    <submittedName>
        <fullName evidence="9">Uncharacterized protein</fullName>
    </submittedName>
</protein>
<keyword evidence="2 5" id="KW-0863">Zinc-finger</keyword>
<dbReference type="Gene3D" id="3.30.1390.10">
    <property type="match status" value="1"/>
</dbReference>
<accession>A0AAP0DPB9</accession>
<dbReference type="Gene3D" id="1.10.220.150">
    <property type="entry name" value="Arf GTPase activating protein"/>
    <property type="match status" value="1"/>
</dbReference>
<dbReference type="AlphaFoldDB" id="A0AAP0DPB9"/>
<evidence type="ECO:0000256" key="4">
    <source>
        <dbReference type="PROSITE-ProRule" id="PRU00023"/>
    </source>
</evidence>
<dbReference type="InterPro" id="IPR037278">
    <property type="entry name" value="ARFGAP/RecO"/>
</dbReference>
<feature type="repeat" description="ANK" evidence="4">
    <location>
        <begin position="374"/>
        <end position="406"/>
    </location>
</feature>
<dbReference type="EMBL" id="JBCNJP010000007">
    <property type="protein sequence ID" value="KAK9076277.1"/>
    <property type="molecule type" value="Genomic_DNA"/>
</dbReference>
<reference evidence="9 10" key="1">
    <citation type="submission" date="2024-04" db="EMBL/GenBank/DDBJ databases">
        <title>The reference genome of an endangered Asteraceae, Deinandra increscens subsp. villosa, native to the Central Coast of California.</title>
        <authorList>
            <person name="Guilliams M."/>
            <person name="Hasenstab-Lehman K."/>
            <person name="Meyer R."/>
            <person name="Mcevoy S."/>
        </authorList>
    </citation>
    <scope>NUCLEOTIDE SEQUENCE [LARGE SCALE GENOMIC DNA]</scope>
    <source>
        <tissue evidence="9">Leaf</tissue>
    </source>
</reference>
<dbReference type="InterPro" id="IPR045258">
    <property type="entry name" value="ACAP1/2/3-like"/>
</dbReference>
<evidence type="ECO:0000256" key="2">
    <source>
        <dbReference type="ARBA" id="ARBA00022771"/>
    </source>
</evidence>
<dbReference type="GO" id="GO:0008270">
    <property type="term" value="F:zinc ion binding"/>
    <property type="evidence" value="ECO:0007669"/>
    <property type="project" value="UniProtKB-KW"/>
</dbReference>
<dbReference type="SUPFAM" id="SSF57863">
    <property type="entry name" value="ArfGap/RecO-like zinc finger"/>
    <property type="match status" value="1"/>
</dbReference>
<feature type="domain" description="Arf-GAP" evidence="8">
    <location>
        <begin position="125"/>
        <end position="257"/>
    </location>
</feature>
<evidence type="ECO:0000256" key="5">
    <source>
        <dbReference type="PROSITE-ProRule" id="PRU00288"/>
    </source>
</evidence>
<dbReference type="SMART" id="SM00248">
    <property type="entry name" value="ANK"/>
    <property type="match status" value="2"/>
</dbReference>
<dbReference type="Pfam" id="PF12796">
    <property type="entry name" value="Ank_2"/>
    <property type="match status" value="1"/>
</dbReference>
<sequence>MFGRFRSRHNRAASHDDENLECHTVDLRTSTIKADDEDSDLRLCFRIISPFKNYTLQAENEGDRIDWMNKITGVISSLLNSHLKQTHFNRSIMGCTPDEVGELFSISQVDNRGSILDKMHIEPENCVSSILREIPGNDLCAECNAPDPDWASLNLGILICIECSGVHRNLGVHISKVRSINLDVKVWEPPVMDLFKNLGNTYCNSIWENPLQTNSEDGSNALAVNKPIPIDANQQREKYIIAKYVEKRLISQEETTSNNTPSYATRIWKATETNNIREVYRLIATSDTNIINSTYDEVAGADLFHNLHEQDSSKGSENTNPLACKKMKEIKDTRKPETCLQGCTLLHLACDLGHEVMLELLLQFGADINRPDYHGRTPLHHCIFFGNNKLAKYIIRRGADVSIKDGGGQGALERAMEMGAITDDELLILLSGFGSSKGGASVLERPSFDQSQFDPATQVQEGGDIGRVRDKKNTGSGDSYKVLLIDDARHTEKLVVKALPQAVPAVTPDDARKLFNLSRENGLAVVLVTVKDDCSTFLELLKNFLDNVIFSRRKVSMEKRRLPSWMVSASTANKASKPLDADASSVITIDEVSVVTKSKNPKAKGVTRNHKKEVGFSSDKDFLVKCETKRKKRGVVEEDVIECCDPDQEVVVEKRKRGRVKRKAEEFESLRKKNKKSYEFDGGDEDQALSCGEEDDDLTMDDVLSFAKEFVENDKSDTGQQKPPEVQCELRSKSAYTKSPVHEETGSHYKTVETSSKVTVADSKLTGDAAQDMLDLFLGPLLKKPILKEETSSTNDILISHEIKNRQHAAVISNKPVTLTKKKSSLRDAVAMLLDCE</sequence>
<dbReference type="PRINTS" id="PR00405">
    <property type="entry name" value="REVINTRACTNG"/>
</dbReference>
<dbReference type="SUPFAM" id="SSF50729">
    <property type="entry name" value="PH domain-like"/>
    <property type="match status" value="1"/>
</dbReference>
<dbReference type="PROSITE" id="PS50115">
    <property type="entry name" value="ARFGAP"/>
    <property type="match status" value="1"/>
</dbReference>
<evidence type="ECO:0000256" key="3">
    <source>
        <dbReference type="ARBA" id="ARBA00022833"/>
    </source>
</evidence>
<dbReference type="InterPro" id="IPR011993">
    <property type="entry name" value="PH-like_dom_sf"/>
</dbReference>
<dbReference type="InterPro" id="IPR001164">
    <property type="entry name" value="ArfGAP_dom"/>
</dbReference>
<keyword evidence="1" id="KW-0479">Metal-binding</keyword>
<comment type="caution">
    <text evidence="9">The sequence shown here is derived from an EMBL/GenBank/DDBJ whole genome shotgun (WGS) entry which is preliminary data.</text>
</comment>
<dbReference type="Gene3D" id="2.30.29.30">
    <property type="entry name" value="Pleckstrin-homology domain (PH domain)/Phosphotyrosine-binding domain (PTB)"/>
    <property type="match status" value="1"/>
</dbReference>
<keyword evidence="10" id="KW-1185">Reference proteome</keyword>
<dbReference type="InterPro" id="IPR014719">
    <property type="entry name" value="Ribosomal_bL12_C/ClpS-like"/>
</dbReference>
<evidence type="ECO:0000256" key="6">
    <source>
        <dbReference type="SAM" id="MobiDB-lite"/>
    </source>
</evidence>
<dbReference type="Proteomes" id="UP001408789">
    <property type="component" value="Unassembled WGS sequence"/>
</dbReference>
<feature type="domain" description="PH" evidence="7">
    <location>
        <begin position="1"/>
        <end position="76"/>
    </location>
</feature>
<feature type="region of interest" description="Disordered" evidence="6">
    <location>
        <begin position="712"/>
        <end position="747"/>
    </location>
</feature>
<dbReference type="PROSITE" id="PS50088">
    <property type="entry name" value="ANK_REPEAT"/>
    <property type="match status" value="2"/>
</dbReference>
<proteinExistence type="predicted"/>
<dbReference type="PANTHER" id="PTHR23180:SF244">
    <property type="entry name" value="ADP-RIBOSYLATION FACTOR GTPASE-ACTIVATING PROTEIN AGD2"/>
    <property type="match status" value="1"/>
</dbReference>
<evidence type="ECO:0000256" key="1">
    <source>
        <dbReference type="ARBA" id="ARBA00022723"/>
    </source>
</evidence>
<gene>
    <name evidence="9" type="ORF">SSX86_004610</name>
</gene>
<dbReference type="CDD" id="cd08204">
    <property type="entry name" value="ArfGap"/>
    <property type="match status" value="1"/>
</dbReference>
<dbReference type="SUPFAM" id="SSF54736">
    <property type="entry name" value="ClpS-like"/>
    <property type="match status" value="1"/>
</dbReference>
<keyword evidence="3" id="KW-0862">Zinc</keyword>